<dbReference type="EMBL" id="NSIT01000319">
    <property type="protein sequence ID" value="PJE77942.1"/>
    <property type="molecule type" value="Genomic_DNA"/>
</dbReference>
<proteinExistence type="predicted"/>
<organism evidence="1">
    <name type="scientific">invertebrate metagenome</name>
    <dbReference type="NCBI Taxonomy" id="1711999"/>
    <lineage>
        <taxon>unclassified sequences</taxon>
        <taxon>metagenomes</taxon>
        <taxon>organismal metagenomes</taxon>
    </lineage>
</organism>
<reference evidence="1" key="1">
    <citation type="journal article" date="2017" name="Appl. Environ. Microbiol.">
        <title>Molecular characterization of an Endozoicomonas-like organism causing infection in king scallop Pecten maximus L.</title>
        <authorList>
            <person name="Cano I."/>
            <person name="van Aerle R."/>
            <person name="Ross S."/>
            <person name="Verner-Jeffreys D.W."/>
            <person name="Paley R.K."/>
            <person name="Rimmer G."/>
            <person name="Ryder D."/>
            <person name="Hooper P."/>
            <person name="Stone D."/>
            <person name="Feist S.W."/>
        </authorList>
    </citation>
    <scope>NUCLEOTIDE SEQUENCE</scope>
</reference>
<protein>
    <submittedName>
        <fullName evidence="1">Uncharacterized protein</fullName>
    </submittedName>
</protein>
<accession>A0A2H9T411</accession>
<gene>
    <name evidence="1" type="ORF">CI610_03131</name>
</gene>
<evidence type="ECO:0000313" key="1">
    <source>
        <dbReference type="EMBL" id="PJE77942.1"/>
    </source>
</evidence>
<name>A0A2H9T411_9ZZZZ</name>
<dbReference type="AlphaFoldDB" id="A0A2H9T411"/>
<comment type="caution">
    <text evidence="1">The sequence shown here is derived from an EMBL/GenBank/DDBJ whole genome shotgun (WGS) entry which is preliminary data.</text>
</comment>
<sequence>MIKGIVRTGLDGQVFTGGIMSIKLENTRKDLIEALDSCESDLRAVMEQSGSSNHETQAGRVLQLINQYSCDELLELFEISSQADYAETNRWLCLLWSRKGKDVDSETNNYCAALDTILSVTQEITDNWPRLTPRKVSRFGQLIRSAALVAKEKV</sequence>